<dbReference type="NCBIfam" id="TIGR01352">
    <property type="entry name" value="tonB_Cterm"/>
    <property type="match status" value="1"/>
</dbReference>
<keyword evidence="13" id="KW-1185">Reference proteome</keyword>
<keyword evidence="9 10" id="KW-0472">Membrane</keyword>
<evidence type="ECO:0000256" key="4">
    <source>
        <dbReference type="ARBA" id="ARBA00022475"/>
    </source>
</evidence>
<dbReference type="InterPro" id="IPR003538">
    <property type="entry name" value="TonB"/>
</dbReference>
<evidence type="ECO:0000256" key="3">
    <source>
        <dbReference type="ARBA" id="ARBA00022448"/>
    </source>
</evidence>
<evidence type="ECO:0000256" key="7">
    <source>
        <dbReference type="ARBA" id="ARBA00022927"/>
    </source>
</evidence>
<evidence type="ECO:0000313" key="13">
    <source>
        <dbReference type="Proteomes" id="UP001317742"/>
    </source>
</evidence>
<comment type="subcellular location">
    <subcellularLocation>
        <location evidence="1">Cell inner membrane</location>
        <topology evidence="1">Single-pass membrane protein</topology>
        <orientation evidence="1">Periplasmic side</orientation>
    </subcellularLocation>
</comment>
<reference evidence="12 13" key="1">
    <citation type="submission" date="2022-08" db="EMBL/GenBank/DDBJ databases">
        <title>Genome Sequence of the sulphate-reducing bacterium, Pseudodesulfovibrio sp. SYK.</title>
        <authorList>
            <person name="Kondo R."/>
            <person name="Kataoka T."/>
        </authorList>
    </citation>
    <scope>NUCLEOTIDE SEQUENCE [LARGE SCALE GENOMIC DNA]</scope>
    <source>
        <strain evidence="12 13">SYK</strain>
    </source>
</reference>
<organism evidence="12 13">
    <name type="scientific">Pseudodesulfovibrio nedwellii</name>
    <dbReference type="NCBI Taxonomy" id="2973072"/>
    <lineage>
        <taxon>Bacteria</taxon>
        <taxon>Pseudomonadati</taxon>
        <taxon>Thermodesulfobacteriota</taxon>
        <taxon>Desulfovibrionia</taxon>
        <taxon>Desulfovibrionales</taxon>
        <taxon>Desulfovibrionaceae</taxon>
    </lineage>
</organism>
<keyword evidence="8 10" id="KW-1133">Transmembrane helix</keyword>
<evidence type="ECO:0000259" key="11">
    <source>
        <dbReference type="PROSITE" id="PS52015"/>
    </source>
</evidence>
<accession>A0ABM8AWH8</accession>
<evidence type="ECO:0000256" key="9">
    <source>
        <dbReference type="ARBA" id="ARBA00023136"/>
    </source>
</evidence>
<dbReference type="EMBL" id="AP026709">
    <property type="protein sequence ID" value="BDQ35876.1"/>
    <property type="molecule type" value="Genomic_DNA"/>
</dbReference>
<dbReference type="Proteomes" id="UP001317742">
    <property type="component" value="Chromosome"/>
</dbReference>
<dbReference type="PRINTS" id="PR01374">
    <property type="entry name" value="TONBPROTEIN"/>
</dbReference>
<dbReference type="InterPro" id="IPR006260">
    <property type="entry name" value="TonB/TolA_C"/>
</dbReference>
<dbReference type="PROSITE" id="PS52015">
    <property type="entry name" value="TONB_CTD"/>
    <property type="match status" value="1"/>
</dbReference>
<dbReference type="SUPFAM" id="SSF74653">
    <property type="entry name" value="TolA/TonB C-terminal domain"/>
    <property type="match status" value="1"/>
</dbReference>
<evidence type="ECO:0000256" key="5">
    <source>
        <dbReference type="ARBA" id="ARBA00022519"/>
    </source>
</evidence>
<dbReference type="RefSeq" id="WP_281761806.1">
    <property type="nucleotide sequence ID" value="NZ_AP026709.1"/>
</dbReference>
<feature type="transmembrane region" description="Helical" evidence="10">
    <location>
        <begin position="12"/>
        <end position="32"/>
    </location>
</feature>
<evidence type="ECO:0000256" key="10">
    <source>
        <dbReference type="SAM" id="Phobius"/>
    </source>
</evidence>
<protein>
    <recommendedName>
        <fullName evidence="11">TonB C-terminal domain-containing protein</fullName>
    </recommendedName>
</protein>
<feature type="domain" description="TonB C-terminal" evidence="11">
    <location>
        <begin position="128"/>
        <end position="219"/>
    </location>
</feature>
<dbReference type="Gene3D" id="3.30.1150.10">
    <property type="match status" value="1"/>
</dbReference>
<evidence type="ECO:0000313" key="12">
    <source>
        <dbReference type="EMBL" id="BDQ35876.1"/>
    </source>
</evidence>
<keyword evidence="7" id="KW-0653">Protein transport</keyword>
<dbReference type="Pfam" id="PF03544">
    <property type="entry name" value="TonB_C"/>
    <property type="match status" value="1"/>
</dbReference>
<evidence type="ECO:0000256" key="8">
    <source>
        <dbReference type="ARBA" id="ARBA00022989"/>
    </source>
</evidence>
<name>A0ABM8AWH8_9BACT</name>
<dbReference type="PANTHER" id="PTHR33446">
    <property type="entry name" value="PROTEIN TONB-RELATED"/>
    <property type="match status" value="1"/>
</dbReference>
<keyword evidence="3" id="KW-0813">Transport</keyword>
<comment type="similarity">
    <text evidence="2">Belongs to the TonB family.</text>
</comment>
<dbReference type="InterPro" id="IPR037682">
    <property type="entry name" value="TonB_C"/>
</dbReference>
<sequence length="219" mass="23900">MIVRNRGVGEFAASCMCAVLVAGLIYIGVLMLNDAPIPKGMEVVEGAIRLAQPQHDKAEPELKRKKLDEVEPPKQLPKTFTAKVKSRPAKPIMQVNTPAFFAEMHPGVSGGIALPSGDFGGVGFSMGEVDDTPQVMRSVPPDYPYVAKRNRVEGEVVVRMLVTAEGVPQNLTIHSSTPAGVFDESALRAAKRWRFKPGRYKGQSVDTWVLLPFVFELTL</sequence>
<dbReference type="PANTHER" id="PTHR33446:SF2">
    <property type="entry name" value="PROTEIN TONB"/>
    <property type="match status" value="1"/>
</dbReference>
<keyword evidence="5" id="KW-0997">Cell inner membrane</keyword>
<evidence type="ECO:0000256" key="6">
    <source>
        <dbReference type="ARBA" id="ARBA00022692"/>
    </source>
</evidence>
<evidence type="ECO:0000256" key="2">
    <source>
        <dbReference type="ARBA" id="ARBA00006555"/>
    </source>
</evidence>
<dbReference type="InterPro" id="IPR051045">
    <property type="entry name" value="TonB-dependent_transducer"/>
</dbReference>
<evidence type="ECO:0000256" key="1">
    <source>
        <dbReference type="ARBA" id="ARBA00004383"/>
    </source>
</evidence>
<gene>
    <name evidence="12" type="ORF">SYK_02360</name>
</gene>
<proteinExistence type="inferred from homology"/>
<keyword evidence="4" id="KW-1003">Cell membrane</keyword>
<keyword evidence="6 10" id="KW-0812">Transmembrane</keyword>